<comment type="caution">
    <text evidence="2">The sequence shown here is derived from an EMBL/GenBank/DDBJ whole genome shotgun (WGS) entry which is preliminary data.</text>
</comment>
<feature type="region of interest" description="Disordered" evidence="1">
    <location>
        <begin position="1"/>
        <end position="21"/>
    </location>
</feature>
<keyword evidence="3" id="KW-1185">Reference proteome</keyword>
<dbReference type="AlphaFoldDB" id="A0A5J5CEZ1"/>
<name>A0A5J5CEZ1_9PERO</name>
<organism evidence="2 3">
    <name type="scientific">Etheostoma spectabile</name>
    <name type="common">orangethroat darter</name>
    <dbReference type="NCBI Taxonomy" id="54343"/>
    <lineage>
        <taxon>Eukaryota</taxon>
        <taxon>Metazoa</taxon>
        <taxon>Chordata</taxon>
        <taxon>Craniata</taxon>
        <taxon>Vertebrata</taxon>
        <taxon>Euteleostomi</taxon>
        <taxon>Actinopterygii</taxon>
        <taxon>Neopterygii</taxon>
        <taxon>Teleostei</taxon>
        <taxon>Neoteleostei</taxon>
        <taxon>Acanthomorphata</taxon>
        <taxon>Eupercaria</taxon>
        <taxon>Perciformes</taxon>
        <taxon>Percoidei</taxon>
        <taxon>Percidae</taxon>
        <taxon>Etheostomatinae</taxon>
        <taxon>Etheostoma</taxon>
    </lineage>
</organism>
<evidence type="ECO:0000256" key="1">
    <source>
        <dbReference type="SAM" id="MobiDB-lite"/>
    </source>
</evidence>
<dbReference type="Proteomes" id="UP000327493">
    <property type="component" value="Unassembled WGS sequence"/>
</dbReference>
<accession>A0A5J5CEZ1</accession>
<protein>
    <submittedName>
        <fullName evidence="2">Uncharacterized protein</fullName>
    </submittedName>
</protein>
<dbReference type="PANTHER" id="PTHR31025">
    <property type="entry name" value="SI:CH211-196P9.1-RELATED"/>
    <property type="match status" value="1"/>
</dbReference>
<sequence length="289" mass="31818">MRLRTSQTHGESPTPSVTFTGGRKFAISTHNCSKQNDTRKSPMARPNSLEEAVCKREGQMGDEKLKLRQLASYGLFHLLDSQANCLQSLFRKKAAPTKVATILGQLFRAYDLQEQVDVHVRRAAVLRAIPAYLNEDDSGFLKLCDKSQSDEPNIDDLPVGLLLISANSTNATFVCPDRTAVVLESIKVINFPTLADGFVMLFALIYGLPLSYPKDLANTFDFIQKVLMCLDDRKLRPRVNISLQPDDSSSPPTPPVTSVCFTADKVRRQLSGRHSNKAKGPDGVGPGVL</sequence>
<reference evidence="2 3" key="1">
    <citation type="submission" date="2019-08" db="EMBL/GenBank/DDBJ databases">
        <title>A chromosome-level genome assembly, high-density linkage maps, and genome scans reveal the genomic architecture of hybrid incompatibilities underlying speciation via character displacement in darters (Percidae: Etheostominae).</title>
        <authorList>
            <person name="Moran R.L."/>
            <person name="Catchen J.M."/>
            <person name="Fuller R.C."/>
        </authorList>
    </citation>
    <scope>NUCLEOTIDE SEQUENCE [LARGE SCALE GENOMIC DNA]</scope>
    <source>
        <strain evidence="2">EspeVRDwgs_2016</strain>
        <tissue evidence="2">Muscle</tissue>
    </source>
</reference>
<proteinExistence type="predicted"/>
<dbReference type="EMBL" id="VOFY01000071">
    <property type="protein sequence ID" value="KAA8578879.1"/>
    <property type="molecule type" value="Genomic_DNA"/>
</dbReference>
<feature type="compositionally biased region" description="Polar residues" evidence="1">
    <location>
        <begin position="1"/>
        <end position="19"/>
    </location>
</feature>
<dbReference type="PANTHER" id="PTHR31025:SF19">
    <property type="entry name" value="SI:CH73-42K18.1-RELATED"/>
    <property type="match status" value="1"/>
</dbReference>
<evidence type="ECO:0000313" key="3">
    <source>
        <dbReference type="Proteomes" id="UP000327493"/>
    </source>
</evidence>
<gene>
    <name evidence="2" type="ORF">FQN60_005414</name>
</gene>
<evidence type="ECO:0000313" key="2">
    <source>
        <dbReference type="EMBL" id="KAA8578879.1"/>
    </source>
</evidence>
<feature type="region of interest" description="Disordered" evidence="1">
    <location>
        <begin position="269"/>
        <end position="289"/>
    </location>
</feature>